<name>A0A1I1EVC6_9SPHI</name>
<keyword evidence="1" id="KW-0472">Membrane</keyword>
<evidence type="ECO:0000256" key="1">
    <source>
        <dbReference type="SAM" id="Phobius"/>
    </source>
</evidence>
<dbReference type="STRING" id="623281.SAMN05421747_10251"/>
<feature type="transmembrane region" description="Helical" evidence="1">
    <location>
        <begin position="86"/>
        <end position="109"/>
    </location>
</feature>
<dbReference type="RefSeq" id="WP_090971137.1">
    <property type="nucleotide sequence ID" value="NZ_FOLL01000002.1"/>
</dbReference>
<dbReference type="AlphaFoldDB" id="A0A1I1EVC6"/>
<evidence type="ECO:0000313" key="2">
    <source>
        <dbReference type="EMBL" id="SFB91119.1"/>
    </source>
</evidence>
<dbReference type="OrthoDB" id="713563at2"/>
<sequence>MTLPSKNHTTSKFVAKLLVRLFMLLLLFSFAPFILEQETIRPLSQTFVYITNKWAFIFPGLLFVSFLALLILTLRNKYRHIDINWMLSLNTALLIGYLIMLYVKIYPLIFG</sequence>
<feature type="transmembrane region" description="Helical" evidence="1">
    <location>
        <begin position="17"/>
        <end position="35"/>
    </location>
</feature>
<keyword evidence="1" id="KW-0812">Transmembrane</keyword>
<feature type="transmembrane region" description="Helical" evidence="1">
    <location>
        <begin position="55"/>
        <end position="74"/>
    </location>
</feature>
<gene>
    <name evidence="2" type="ORF">SAMN05421747_10251</name>
</gene>
<keyword evidence="1" id="KW-1133">Transmembrane helix</keyword>
<evidence type="ECO:0000313" key="3">
    <source>
        <dbReference type="Proteomes" id="UP000199577"/>
    </source>
</evidence>
<dbReference type="EMBL" id="FOLL01000002">
    <property type="protein sequence ID" value="SFB91119.1"/>
    <property type="molecule type" value="Genomic_DNA"/>
</dbReference>
<accession>A0A1I1EVC6</accession>
<reference evidence="2 3" key="1">
    <citation type="submission" date="2016-10" db="EMBL/GenBank/DDBJ databases">
        <authorList>
            <person name="de Groot N.N."/>
        </authorList>
    </citation>
    <scope>NUCLEOTIDE SEQUENCE [LARGE SCALE GENOMIC DNA]</scope>
    <source>
        <strain evidence="2 3">DSM 22900</strain>
    </source>
</reference>
<protein>
    <submittedName>
        <fullName evidence="2">Uncharacterized protein</fullName>
    </submittedName>
</protein>
<organism evidence="2 3">
    <name type="scientific">Parapedobacter composti</name>
    <dbReference type="NCBI Taxonomy" id="623281"/>
    <lineage>
        <taxon>Bacteria</taxon>
        <taxon>Pseudomonadati</taxon>
        <taxon>Bacteroidota</taxon>
        <taxon>Sphingobacteriia</taxon>
        <taxon>Sphingobacteriales</taxon>
        <taxon>Sphingobacteriaceae</taxon>
        <taxon>Parapedobacter</taxon>
    </lineage>
</organism>
<dbReference type="Proteomes" id="UP000199577">
    <property type="component" value="Unassembled WGS sequence"/>
</dbReference>
<proteinExistence type="predicted"/>
<keyword evidence="3" id="KW-1185">Reference proteome</keyword>